<name>A0A4R6KBF1_9ACTN</name>
<evidence type="ECO:0000256" key="1">
    <source>
        <dbReference type="SAM" id="MobiDB-lite"/>
    </source>
</evidence>
<gene>
    <name evidence="2" type="ORF">EV643_109169</name>
</gene>
<evidence type="ECO:0008006" key="4">
    <source>
        <dbReference type="Google" id="ProtNLM"/>
    </source>
</evidence>
<proteinExistence type="predicted"/>
<dbReference type="EMBL" id="SNWQ01000009">
    <property type="protein sequence ID" value="TDO47276.1"/>
    <property type="molecule type" value="Genomic_DNA"/>
</dbReference>
<reference evidence="2 3" key="1">
    <citation type="submission" date="2019-03" db="EMBL/GenBank/DDBJ databases">
        <title>Genomic Encyclopedia of Type Strains, Phase III (KMG-III): the genomes of soil and plant-associated and newly described type strains.</title>
        <authorList>
            <person name="Whitman W."/>
        </authorList>
    </citation>
    <scope>NUCLEOTIDE SEQUENCE [LARGE SCALE GENOMIC DNA]</scope>
    <source>
        <strain evidence="2 3">VKM Ac-2527</strain>
    </source>
</reference>
<dbReference type="AlphaFoldDB" id="A0A4R6KBF1"/>
<feature type="compositionally biased region" description="Low complexity" evidence="1">
    <location>
        <begin position="1"/>
        <end position="10"/>
    </location>
</feature>
<feature type="compositionally biased region" description="Low complexity" evidence="1">
    <location>
        <begin position="17"/>
        <end position="39"/>
    </location>
</feature>
<protein>
    <recommendedName>
        <fullName evidence="4">Secreted protein</fullName>
    </recommendedName>
</protein>
<evidence type="ECO:0000313" key="3">
    <source>
        <dbReference type="Proteomes" id="UP000295388"/>
    </source>
</evidence>
<sequence>MRRGTLAKPGTPGPGGPEYAGAAPGTADPGTAGPGTTAWVGPGGVVPGASGIAGAAGSVVGGVGPGVGYGAGGVGTGAGYEAGARYGAGGVGSGEGVPELRTEFSFVLPRGYVDSSGVVHRDGVMRLATARDELVPLRDDRVRENPAYLTVVLLGRVVTRLGSVTDIHAGVIENLFAADLAFLQELYRRVNQEGHTRAGVKCPECGHGFAVDLAGGRLGES</sequence>
<dbReference type="Proteomes" id="UP000295388">
    <property type="component" value="Unassembled WGS sequence"/>
</dbReference>
<comment type="caution">
    <text evidence="2">The sequence shown here is derived from an EMBL/GenBank/DDBJ whole genome shotgun (WGS) entry which is preliminary data.</text>
</comment>
<organism evidence="2 3">
    <name type="scientific">Kribbella caucasensis</name>
    <dbReference type="NCBI Taxonomy" id="2512215"/>
    <lineage>
        <taxon>Bacteria</taxon>
        <taxon>Bacillati</taxon>
        <taxon>Actinomycetota</taxon>
        <taxon>Actinomycetes</taxon>
        <taxon>Propionibacteriales</taxon>
        <taxon>Kribbellaceae</taxon>
        <taxon>Kribbella</taxon>
    </lineage>
</organism>
<feature type="region of interest" description="Disordered" evidence="1">
    <location>
        <begin position="1"/>
        <end position="39"/>
    </location>
</feature>
<keyword evidence="3" id="KW-1185">Reference proteome</keyword>
<dbReference type="RefSeq" id="WP_238165684.1">
    <property type="nucleotide sequence ID" value="NZ_SNWQ01000009.1"/>
</dbReference>
<evidence type="ECO:0000313" key="2">
    <source>
        <dbReference type="EMBL" id="TDO47276.1"/>
    </source>
</evidence>
<accession>A0A4R6KBF1</accession>